<proteinExistence type="predicted"/>
<feature type="transmembrane region" description="Helical" evidence="1">
    <location>
        <begin position="20"/>
        <end position="38"/>
    </location>
</feature>
<keyword evidence="1" id="KW-0472">Membrane</keyword>
<accession>A0A518B0H0</accession>
<dbReference type="RefSeq" id="WP_419193325.1">
    <property type="nucleotide sequence ID" value="NZ_CP036279.1"/>
</dbReference>
<dbReference type="InterPro" id="IPR036844">
    <property type="entry name" value="Hint_dom_sf"/>
</dbReference>
<protein>
    <recommendedName>
        <fullName evidence="2">Bacterial toxin 28 domain-containing protein</fullName>
    </recommendedName>
</protein>
<gene>
    <name evidence="3" type="ORF">Pan216_13060</name>
</gene>
<feature type="domain" description="Bacterial toxin 28" evidence="2">
    <location>
        <begin position="277"/>
        <end position="363"/>
    </location>
</feature>
<dbReference type="Pfam" id="PF15605">
    <property type="entry name" value="Ntox28"/>
    <property type="match status" value="1"/>
</dbReference>
<dbReference type="KEGG" id="knv:Pan216_13060"/>
<organism evidence="3 4">
    <name type="scientific">Kolteria novifilia</name>
    <dbReference type="NCBI Taxonomy" id="2527975"/>
    <lineage>
        <taxon>Bacteria</taxon>
        <taxon>Pseudomonadati</taxon>
        <taxon>Planctomycetota</taxon>
        <taxon>Planctomycetia</taxon>
        <taxon>Kolteriales</taxon>
        <taxon>Kolteriaceae</taxon>
        <taxon>Kolteria</taxon>
    </lineage>
</organism>
<evidence type="ECO:0000313" key="3">
    <source>
        <dbReference type="EMBL" id="QDU60465.1"/>
    </source>
</evidence>
<keyword evidence="1" id="KW-1133">Transmembrane helix</keyword>
<sequence>MNDGASAKTLERPKRGRGRFAWVAFCLALAGSLFFAGIRSPQPTSANHTASLAVAAVTPEKLPTKAIEEVALGDRVVGTNPDRSEVEPTAEPDSKTWRHVTLWMTKGNGGRLDIELLRPLAWLEAQEATVGDTIHLDLEEMGAHGPAVITAIAPCPEIKPGDGNVVTGRFIHQAAGNIVDLRLANQSEATGVTDNHRYWSVDRKQFVPAGQLRRGETLDTLHGRTTVASVTSRPGNDTVYNLEVHNEHVYRVGTVGALVHNSYITTSYGRYVRRVDNYKHSLDPRHVKSAAREKAGEVVSRKESGVPYDHLTETRNDMASAKRHIVNIKKHLSDRNLSKANRAIIEGELGELSNLLDNAENILGELAR</sequence>
<dbReference type="SUPFAM" id="SSF51294">
    <property type="entry name" value="Hedgehog/intein (Hint) domain"/>
    <property type="match status" value="1"/>
</dbReference>
<dbReference type="Gene3D" id="2.170.16.10">
    <property type="entry name" value="Hedgehog/Intein (Hint) domain"/>
    <property type="match status" value="1"/>
</dbReference>
<dbReference type="Proteomes" id="UP000317093">
    <property type="component" value="Chromosome"/>
</dbReference>
<keyword evidence="4" id="KW-1185">Reference proteome</keyword>
<evidence type="ECO:0000259" key="2">
    <source>
        <dbReference type="Pfam" id="PF15605"/>
    </source>
</evidence>
<keyword evidence="1" id="KW-0812">Transmembrane</keyword>
<reference evidence="3 4" key="1">
    <citation type="submission" date="2019-02" db="EMBL/GenBank/DDBJ databases">
        <title>Deep-cultivation of Planctomycetes and their phenomic and genomic characterization uncovers novel biology.</title>
        <authorList>
            <person name="Wiegand S."/>
            <person name="Jogler M."/>
            <person name="Boedeker C."/>
            <person name="Pinto D."/>
            <person name="Vollmers J."/>
            <person name="Rivas-Marin E."/>
            <person name="Kohn T."/>
            <person name="Peeters S.H."/>
            <person name="Heuer A."/>
            <person name="Rast P."/>
            <person name="Oberbeckmann S."/>
            <person name="Bunk B."/>
            <person name="Jeske O."/>
            <person name="Meyerdierks A."/>
            <person name="Storesund J.E."/>
            <person name="Kallscheuer N."/>
            <person name="Luecker S."/>
            <person name="Lage O.M."/>
            <person name="Pohl T."/>
            <person name="Merkel B.J."/>
            <person name="Hornburger P."/>
            <person name="Mueller R.-W."/>
            <person name="Bruemmer F."/>
            <person name="Labrenz M."/>
            <person name="Spormann A.M."/>
            <person name="Op den Camp H."/>
            <person name="Overmann J."/>
            <person name="Amann R."/>
            <person name="Jetten M.S.M."/>
            <person name="Mascher T."/>
            <person name="Medema M.H."/>
            <person name="Devos D.P."/>
            <person name="Kaster A.-K."/>
            <person name="Ovreas L."/>
            <person name="Rohde M."/>
            <person name="Galperin M.Y."/>
            <person name="Jogler C."/>
        </authorList>
    </citation>
    <scope>NUCLEOTIDE SEQUENCE [LARGE SCALE GENOMIC DNA]</scope>
    <source>
        <strain evidence="3 4">Pan216</strain>
    </source>
</reference>
<dbReference type="EMBL" id="CP036279">
    <property type="protein sequence ID" value="QDU60465.1"/>
    <property type="molecule type" value="Genomic_DNA"/>
</dbReference>
<name>A0A518B0H0_9BACT</name>
<dbReference type="AlphaFoldDB" id="A0A518B0H0"/>
<evidence type="ECO:0000256" key="1">
    <source>
        <dbReference type="SAM" id="Phobius"/>
    </source>
</evidence>
<dbReference type="InterPro" id="IPR028948">
    <property type="entry name" value="Ntox28"/>
</dbReference>
<evidence type="ECO:0000313" key="4">
    <source>
        <dbReference type="Proteomes" id="UP000317093"/>
    </source>
</evidence>